<keyword evidence="4" id="KW-1185">Reference proteome</keyword>
<accession>A0ABY1L1Q7</accession>
<protein>
    <recommendedName>
        <fullName evidence="2">CD-NTase-associated protein 15 domain-containing protein</fullName>
    </recommendedName>
</protein>
<feature type="domain" description="CD-NTase-associated protein 15" evidence="2">
    <location>
        <begin position="67"/>
        <end position="190"/>
    </location>
</feature>
<evidence type="ECO:0000313" key="3">
    <source>
        <dbReference type="EMBL" id="SIT12145.1"/>
    </source>
</evidence>
<gene>
    <name evidence="3" type="ORF">SAMN05421766_11158</name>
</gene>
<keyword evidence="1" id="KW-1133">Transmembrane helix</keyword>
<evidence type="ECO:0000313" key="4">
    <source>
        <dbReference type="Proteomes" id="UP000185728"/>
    </source>
</evidence>
<comment type="caution">
    <text evidence="3">The sequence shown here is derived from an EMBL/GenBank/DDBJ whole genome shotgun (WGS) entry which is preliminary data.</text>
</comment>
<evidence type="ECO:0000259" key="2">
    <source>
        <dbReference type="Pfam" id="PF18153"/>
    </source>
</evidence>
<organism evidence="3 4">
    <name type="scientific">Zobellia uliginosa</name>
    <dbReference type="NCBI Taxonomy" id="143224"/>
    <lineage>
        <taxon>Bacteria</taxon>
        <taxon>Pseudomonadati</taxon>
        <taxon>Bacteroidota</taxon>
        <taxon>Flavobacteriia</taxon>
        <taxon>Flavobacteriales</taxon>
        <taxon>Flavobacteriaceae</taxon>
        <taxon>Zobellia</taxon>
    </lineage>
</organism>
<name>A0ABY1L1Q7_9FLAO</name>
<dbReference type="EMBL" id="FTOB01000011">
    <property type="protein sequence ID" value="SIT12145.1"/>
    <property type="molecule type" value="Genomic_DNA"/>
</dbReference>
<proteinExistence type="predicted"/>
<dbReference type="Proteomes" id="UP000185728">
    <property type="component" value="Unassembled WGS sequence"/>
</dbReference>
<feature type="transmembrane region" description="Helical" evidence="1">
    <location>
        <begin position="34"/>
        <end position="54"/>
    </location>
</feature>
<reference evidence="3 4" key="1">
    <citation type="submission" date="2017-01" db="EMBL/GenBank/DDBJ databases">
        <authorList>
            <person name="Varghese N."/>
            <person name="Submissions S."/>
        </authorList>
    </citation>
    <scope>NUCLEOTIDE SEQUENCE [LARGE SCALE GENOMIC DNA]</scope>
    <source>
        <strain evidence="3 4">DSM 2061</strain>
    </source>
</reference>
<keyword evidence="1" id="KW-0812">Transmembrane</keyword>
<sequence length="204" mass="23830">MKNSFFNYFRSSILVSLIVIFGIALYLAKTHWQLSFAISGSVSMLLVLISKYLWKIKPFKWLFWIDDFSGRYEGILKYSYVDESGNLQTGERKHIKIINQNGSRISITSFTLKEDGGRSSPSYSRGLFVEQTEDEHHFRIIYHYLNEGNHQLGFHPHFGTDVLKFIKQGNEKVLSGGYYTDRTPQTRGKYHNLKWVSNDLNHEF</sequence>
<dbReference type="RefSeq" id="WP_076457115.1">
    <property type="nucleotide sequence ID" value="NZ_FTOB01000011.1"/>
</dbReference>
<feature type="transmembrane region" description="Helical" evidence="1">
    <location>
        <begin position="7"/>
        <end position="28"/>
    </location>
</feature>
<dbReference type="InterPro" id="IPR041208">
    <property type="entry name" value="Cap15"/>
</dbReference>
<keyword evidence="1" id="KW-0472">Membrane</keyword>
<dbReference type="Pfam" id="PF18153">
    <property type="entry name" value="Cap15_CD_rec"/>
    <property type="match status" value="1"/>
</dbReference>
<evidence type="ECO:0000256" key="1">
    <source>
        <dbReference type="SAM" id="Phobius"/>
    </source>
</evidence>